<dbReference type="InterPro" id="IPR024930">
    <property type="entry name" value="Skp_dom_sf"/>
</dbReference>
<dbReference type="OrthoDB" id="5417975at2"/>
<reference evidence="5 6" key="1">
    <citation type="submission" date="2013-11" db="EMBL/GenBank/DDBJ databases">
        <title>Metagenomic analysis of a methanogenic consortium involved in long chain n-alkane degradation.</title>
        <authorList>
            <person name="Davidova I.A."/>
            <person name="Callaghan A.V."/>
            <person name="Wawrik B."/>
            <person name="Pruitt S."/>
            <person name="Marks C."/>
            <person name="Duncan K.E."/>
            <person name="Suflita J.M."/>
        </authorList>
    </citation>
    <scope>NUCLEOTIDE SEQUENCE [LARGE SCALE GENOMIC DNA]</scope>
    <source>
        <strain evidence="5 6">SPR</strain>
    </source>
</reference>
<name>A0A0D2JTV9_9BACT</name>
<keyword evidence="2 4" id="KW-0732">Signal</keyword>
<dbReference type="PANTHER" id="PTHR35089:SF1">
    <property type="entry name" value="CHAPERONE PROTEIN SKP"/>
    <property type="match status" value="1"/>
</dbReference>
<dbReference type="GO" id="GO:0051082">
    <property type="term" value="F:unfolded protein binding"/>
    <property type="evidence" value="ECO:0007669"/>
    <property type="project" value="InterPro"/>
</dbReference>
<dbReference type="PANTHER" id="PTHR35089">
    <property type="entry name" value="CHAPERONE PROTEIN SKP"/>
    <property type="match status" value="1"/>
</dbReference>
<dbReference type="GO" id="GO:0050821">
    <property type="term" value="P:protein stabilization"/>
    <property type="evidence" value="ECO:0007669"/>
    <property type="project" value="TreeGrafter"/>
</dbReference>
<evidence type="ECO:0000256" key="2">
    <source>
        <dbReference type="ARBA" id="ARBA00022729"/>
    </source>
</evidence>
<gene>
    <name evidence="5" type="ORF">X474_16600</name>
</gene>
<dbReference type="AlphaFoldDB" id="A0A0D2JTV9"/>
<feature type="signal peptide" evidence="4">
    <location>
        <begin position="1"/>
        <end position="30"/>
    </location>
</feature>
<dbReference type="SUPFAM" id="SSF111384">
    <property type="entry name" value="OmpH-like"/>
    <property type="match status" value="1"/>
</dbReference>
<dbReference type="Pfam" id="PF03938">
    <property type="entry name" value="OmpH"/>
    <property type="match status" value="1"/>
</dbReference>
<dbReference type="InParanoid" id="A0A0D2JTV9"/>
<dbReference type="InterPro" id="IPR005632">
    <property type="entry name" value="Chaperone_Skp"/>
</dbReference>
<keyword evidence="3" id="KW-0175">Coiled coil</keyword>
<proteinExistence type="inferred from homology"/>
<comment type="caution">
    <text evidence="5">The sequence shown here is derived from an EMBL/GenBank/DDBJ whole genome shotgun (WGS) entry which is preliminary data.</text>
</comment>
<keyword evidence="6" id="KW-1185">Reference proteome</keyword>
<comment type="similarity">
    <text evidence="1">Belongs to the Skp family.</text>
</comment>
<dbReference type="EMBL" id="AZAC01000021">
    <property type="protein sequence ID" value="KIX12930.1"/>
    <property type="molecule type" value="Genomic_DNA"/>
</dbReference>
<dbReference type="Gene3D" id="3.30.910.20">
    <property type="entry name" value="Skp domain"/>
    <property type="match status" value="1"/>
</dbReference>
<dbReference type="Proteomes" id="UP000032233">
    <property type="component" value="Unassembled WGS sequence"/>
</dbReference>
<sequence>MFMARVKILPVLFAALATALIWSVPVAAQAEVKLAVVDLNRCVRECKQGKRSQAELQRRAQDFENELKSLQTEVSTMQKELENTAMLLKPEARQAKERDFERKVRRLRDRQREAKQDMMEAQRDAFRPILNNLGKVIKQIGAQGKYTMITESKAALYYPSSVDITSQVIAAYDKAHP</sequence>
<dbReference type="SMART" id="SM00935">
    <property type="entry name" value="OmpH"/>
    <property type="match status" value="1"/>
</dbReference>
<evidence type="ECO:0000256" key="3">
    <source>
        <dbReference type="SAM" id="Coils"/>
    </source>
</evidence>
<accession>A0A0D2JTV9</accession>
<evidence type="ECO:0000313" key="5">
    <source>
        <dbReference type="EMBL" id="KIX12930.1"/>
    </source>
</evidence>
<evidence type="ECO:0000313" key="6">
    <source>
        <dbReference type="Proteomes" id="UP000032233"/>
    </source>
</evidence>
<feature type="coiled-coil region" evidence="3">
    <location>
        <begin position="46"/>
        <end position="124"/>
    </location>
</feature>
<dbReference type="STRING" id="1429043.X474_16600"/>
<protein>
    <recommendedName>
        <fullName evidence="7">OmpH family outer membrane protein</fullName>
    </recommendedName>
</protein>
<organism evidence="5 6">
    <name type="scientific">Dethiosulfatarculus sandiegensis</name>
    <dbReference type="NCBI Taxonomy" id="1429043"/>
    <lineage>
        <taxon>Bacteria</taxon>
        <taxon>Pseudomonadati</taxon>
        <taxon>Thermodesulfobacteriota</taxon>
        <taxon>Desulfarculia</taxon>
        <taxon>Desulfarculales</taxon>
        <taxon>Desulfarculaceae</taxon>
        <taxon>Dethiosulfatarculus</taxon>
    </lineage>
</organism>
<feature type="chain" id="PRO_5002245643" description="OmpH family outer membrane protein" evidence="4">
    <location>
        <begin position="31"/>
        <end position="177"/>
    </location>
</feature>
<evidence type="ECO:0000256" key="1">
    <source>
        <dbReference type="ARBA" id="ARBA00009091"/>
    </source>
</evidence>
<dbReference type="GO" id="GO:0005829">
    <property type="term" value="C:cytosol"/>
    <property type="evidence" value="ECO:0007669"/>
    <property type="project" value="TreeGrafter"/>
</dbReference>
<evidence type="ECO:0008006" key="7">
    <source>
        <dbReference type="Google" id="ProtNLM"/>
    </source>
</evidence>
<evidence type="ECO:0000256" key="4">
    <source>
        <dbReference type="SAM" id="SignalP"/>
    </source>
</evidence>